<evidence type="ECO:0008006" key="14">
    <source>
        <dbReference type="Google" id="ProtNLM"/>
    </source>
</evidence>
<proteinExistence type="predicted"/>
<sequence>MSAYIRRYLLVHGAYLAVVLSLLAWYGLTPGQALARFDGQHYIQIASSGYVHKLTFLPDGKPERMNIAFYPLYPMLMAALHAVTRMPMEICGLVLSLAASLATAVGIGVLLEPLFGRRTAMLTVTIWAVGVEAIVQSMLYAQPLIAAFAVWGAIAVRRRRPLLAAACAIGAGLSHSTGLGMVVVAMAGSALLIREAARKKEWRAALAPAAAFVLAPMGLLGYIAFLALRFHRLDAWFLAESAPGWSSEFDFGKYTLRTLLGQLDTTDWFAANGVPHLVASLWIVPGLGITLWLLRDQGWWPERYRRKLAALRPSPAPSPSPLPSPSQSQSQSPSPSQSQSQSPDALDASALQPSLDASVPQLSPLPDASARSAEALGSAAPPGSAAPFGPGRSSSWLARYHRTPALQPSPSPSQSQSQSPSPSPAASALRPPLDALARSAAPVAPNRSSPSPSSQPLLAADRPPVPWELTVFSLVTFAVILTNSGPWGSKPRFLIPCVALSVAPAIWLRKLDDRPRLQQGIVLAIGLVSALCSAYMDGPSPSAL</sequence>
<evidence type="ECO:0000256" key="1">
    <source>
        <dbReference type="ARBA" id="ARBA00004477"/>
    </source>
</evidence>
<feature type="transmembrane region" description="Helical" evidence="11">
    <location>
        <begin position="162"/>
        <end position="193"/>
    </location>
</feature>
<feature type="transmembrane region" description="Helical" evidence="11">
    <location>
        <begin position="138"/>
        <end position="156"/>
    </location>
</feature>
<protein>
    <recommendedName>
        <fullName evidence="14">Glycosyltransferase RgtA/B/C/D-like domain-containing protein</fullName>
    </recommendedName>
</protein>
<evidence type="ECO:0000256" key="2">
    <source>
        <dbReference type="ARBA" id="ARBA00004687"/>
    </source>
</evidence>
<feature type="transmembrane region" description="Helical" evidence="11">
    <location>
        <begin position="67"/>
        <end position="83"/>
    </location>
</feature>
<feature type="region of interest" description="Disordered" evidence="10">
    <location>
        <begin position="311"/>
        <end position="459"/>
    </location>
</feature>
<name>A0A941IFC7_9ACTN</name>
<feature type="transmembrane region" description="Helical" evidence="11">
    <location>
        <begin position="90"/>
        <end position="109"/>
    </location>
</feature>
<keyword evidence="6 11" id="KW-0812">Transmembrane</keyword>
<keyword evidence="8 11" id="KW-1133">Transmembrane helix</keyword>
<dbReference type="GO" id="GO:0000009">
    <property type="term" value="F:alpha-1,6-mannosyltransferase activity"/>
    <property type="evidence" value="ECO:0007669"/>
    <property type="project" value="InterPro"/>
</dbReference>
<dbReference type="EMBL" id="JAGSOH010000014">
    <property type="protein sequence ID" value="MBR7826185.1"/>
    <property type="molecule type" value="Genomic_DNA"/>
</dbReference>
<evidence type="ECO:0000256" key="3">
    <source>
        <dbReference type="ARBA" id="ARBA00022502"/>
    </source>
</evidence>
<feature type="compositionally biased region" description="Low complexity" evidence="10">
    <location>
        <begin position="372"/>
        <end position="395"/>
    </location>
</feature>
<dbReference type="GO" id="GO:0004376">
    <property type="term" value="F:GPI mannosyltransferase activity"/>
    <property type="evidence" value="ECO:0007669"/>
    <property type="project" value="InterPro"/>
</dbReference>
<evidence type="ECO:0000256" key="10">
    <source>
        <dbReference type="SAM" id="MobiDB-lite"/>
    </source>
</evidence>
<feature type="compositionally biased region" description="Low complexity" evidence="10">
    <location>
        <begin position="404"/>
        <end position="459"/>
    </location>
</feature>
<dbReference type="PANTHER" id="PTHR12468:SF2">
    <property type="entry name" value="GPI MANNOSYLTRANSFERASE 2"/>
    <property type="match status" value="1"/>
</dbReference>
<dbReference type="AlphaFoldDB" id="A0A941IFC7"/>
<dbReference type="Proteomes" id="UP000676325">
    <property type="component" value="Unassembled WGS sequence"/>
</dbReference>
<comment type="pathway">
    <text evidence="2">Glycolipid biosynthesis; glycosylphosphatidylinositol-anchor biosynthesis.</text>
</comment>
<evidence type="ECO:0000256" key="5">
    <source>
        <dbReference type="ARBA" id="ARBA00022679"/>
    </source>
</evidence>
<evidence type="ECO:0000256" key="7">
    <source>
        <dbReference type="ARBA" id="ARBA00022824"/>
    </source>
</evidence>
<keyword evidence="13" id="KW-1185">Reference proteome</keyword>
<keyword evidence="4" id="KW-0328">Glycosyltransferase</keyword>
<dbReference type="GO" id="GO:0006506">
    <property type="term" value="P:GPI anchor biosynthetic process"/>
    <property type="evidence" value="ECO:0007669"/>
    <property type="project" value="UniProtKB-KW"/>
</dbReference>
<evidence type="ECO:0000256" key="6">
    <source>
        <dbReference type="ARBA" id="ARBA00022692"/>
    </source>
</evidence>
<accession>A0A941IFC7</accession>
<dbReference type="GO" id="GO:0016020">
    <property type="term" value="C:membrane"/>
    <property type="evidence" value="ECO:0007669"/>
    <property type="project" value="GOC"/>
</dbReference>
<evidence type="ECO:0000256" key="11">
    <source>
        <dbReference type="SAM" id="Phobius"/>
    </source>
</evidence>
<feature type="transmembrane region" description="Helical" evidence="11">
    <location>
        <begin position="205"/>
        <end position="228"/>
    </location>
</feature>
<dbReference type="InterPro" id="IPR007315">
    <property type="entry name" value="PIG-V/Gpi18"/>
</dbReference>
<keyword evidence="7" id="KW-0256">Endoplasmic reticulum</keyword>
<feature type="compositionally biased region" description="Pro residues" evidence="10">
    <location>
        <begin position="314"/>
        <end position="324"/>
    </location>
</feature>
<dbReference type="RefSeq" id="WP_212517338.1">
    <property type="nucleotide sequence ID" value="NZ_JAGSOH010000014.1"/>
</dbReference>
<gene>
    <name evidence="12" type="ORF">KDK95_07720</name>
</gene>
<evidence type="ECO:0000313" key="13">
    <source>
        <dbReference type="Proteomes" id="UP000676325"/>
    </source>
</evidence>
<feature type="transmembrane region" description="Helical" evidence="11">
    <location>
        <begin position="7"/>
        <end position="28"/>
    </location>
</feature>
<evidence type="ECO:0000256" key="9">
    <source>
        <dbReference type="ARBA" id="ARBA00023136"/>
    </source>
</evidence>
<reference evidence="12" key="1">
    <citation type="submission" date="2021-04" db="EMBL/GenBank/DDBJ databases">
        <title>Genome based classification of Actinospica acidithermotolerans sp. nov., an actinobacterium isolated from an Indonesian hot spring.</title>
        <authorList>
            <person name="Kusuma A.B."/>
            <person name="Putra K.E."/>
            <person name="Nafisah S."/>
            <person name="Loh J."/>
            <person name="Nouioui I."/>
            <person name="Goodfellow M."/>
        </authorList>
    </citation>
    <scope>NUCLEOTIDE SEQUENCE</scope>
    <source>
        <strain evidence="12">MGRD01-02</strain>
    </source>
</reference>
<keyword evidence="3" id="KW-0337">GPI-anchor biosynthesis</keyword>
<keyword evidence="9 11" id="KW-0472">Membrane</keyword>
<evidence type="ECO:0000256" key="8">
    <source>
        <dbReference type="ARBA" id="ARBA00022989"/>
    </source>
</evidence>
<organism evidence="12 13">
    <name type="scientific">Actinospica acidithermotolerans</name>
    <dbReference type="NCBI Taxonomy" id="2828514"/>
    <lineage>
        <taxon>Bacteria</taxon>
        <taxon>Bacillati</taxon>
        <taxon>Actinomycetota</taxon>
        <taxon>Actinomycetes</taxon>
        <taxon>Catenulisporales</taxon>
        <taxon>Actinospicaceae</taxon>
        <taxon>Actinospica</taxon>
    </lineage>
</organism>
<comment type="caution">
    <text evidence="12">The sequence shown here is derived from an EMBL/GenBank/DDBJ whole genome shotgun (WGS) entry which is preliminary data.</text>
</comment>
<evidence type="ECO:0000313" key="12">
    <source>
        <dbReference type="EMBL" id="MBR7826185.1"/>
    </source>
</evidence>
<feature type="compositionally biased region" description="Low complexity" evidence="10">
    <location>
        <begin position="325"/>
        <end position="351"/>
    </location>
</feature>
<comment type="subcellular location">
    <subcellularLocation>
        <location evidence="1">Endoplasmic reticulum membrane</location>
        <topology evidence="1">Multi-pass membrane protein</topology>
    </subcellularLocation>
</comment>
<feature type="transmembrane region" description="Helical" evidence="11">
    <location>
        <begin position="273"/>
        <end position="294"/>
    </location>
</feature>
<evidence type="ECO:0000256" key="4">
    <source>
        <dbReference type="ARBA" id="ARBA00022676"/>
    </source>
</evidence>
<dbReference type="PANTHER" id="PTHR12468">
    <property type="entry name" value="GPI MANNOSYLTRANSFERASE 2"/>
    <property type="match status" value="1"/>
</dbReference>
<keyword evidence="5" id="KW-0808">Transferase</keyword>